<dbReference type="Proteomes" id="UP000008893">
    <property type="component" value="Segment"/>
</dbReference>
<dbReference type="OrthoDB" id="4383at10239"/>
<evidence type="ECO:0000313" key="1">
    <source>
        <dbReference type="EMBL" id="AEJ81547.1"/>
    </source>
</evidence>
<dbReference type="EMBL" id="HQ728266">
    <property type="protein sequence ID" value="AEJ81547.1"/>
    <property type="molecule type" value="Genomic_DNA"/>
</dbReference>
<dbReference type="SUPFAM" id="SSF56672">
    <property type="entry name" value="DNA/RNA polymerases"/>
    <property type="match status" value="1"/>
</dbReference>
<dbReference type="RefSeq" id="YP_007005764.1">
    <property type="nucleotide sequence ID" value="NC_019514.1"/>
</dbReference>
<dbReference type="KEGG" id="vg:14013716"/>
<sequence length="268" mass="31013">MKADTQRLIETMYSKHQTMDLLMSEFKNEPFITNLVDQSGLEADFCYALLCQMALHKRAKVDVLVGVMARHGETLQQVTDMLVSAAEADLVDFNPAIHQFIIKWQPEQKVYDLIDKYQFLPPMIVPPLPVTGNKGRGHLTCKDSLILKNNHHDGDICLDVVNLKNQIPLQINVDVVMGIRNKWKNLNRCKPGETFEDFQKRVEAFERFEKLTMKDMALMVNNDNEFYFTHAYDKRGRSYCSGYTINYQGNDYQKAVVEFKDEEIVEGF</sequence>
<accession>G0YQC0</accession>
<dbReference type="InterPro" id="IPR043502">
    <property type="entry name" value="DNA/RNA_pol_sf"/>
</dbReference>
<evidence type="ECO:0000313" key="2">
    <source>
        <dbReference type="Proteomes" id="UP000008893"/>
    </source>
</evidence>
<reference evidence="1 2" key="1">
    <citation type="journal article" date="2011" name="Appl. Environ. Microbiol.">
        <title>Novel Virulent and Broad-Host-Range Erwinia amylovora Bacteriophages Reveal a High Degree of Mosaicism and a Relationship to Enterobacteriaceae Phages.</title>
        <authorList>
            <person name="Born Y."/>
            <person name="Fieseler L."/>
            <person name="Marazzi J."/>
            <person name="Lurz R."/>
            <person name="Duffy B."/>
            <person name="Loessner M.J."/>
        </authorList>
    </citation>
    <scope>NUCLEOTIDE SEQUENCE [LARGE SCALE GENOMIC DNA]</scope>
</reference>
<keyword evidence="2" id="KW-1185">Reference proteome</keyword>
<organism evidence="1 2">
    <name type="scientific">Erwinia phage vB_EamP-S6</name>
    <dbReference type="NCBI Taxonomy" id="1051675"/>
    <lineage>
        <taxon>Viruses</taxon>
        <taxon>Duplodnaviria</taxon>
        <taxon>Heunggongvirae</taxon>
        <taxon>Uroviricota</taxon>
        <taxon>Caudoviricetes</taxon>
        <taxon>Schitoviridae</taxon>
        <taxon>Waedenswilvirus</taxon>
        <taxon>Waedenswilvirus S6</taxon>
    </lineage>
</organism>
<name>G0YQC0_9CAUD</name>
<dbReference type="GeneID" id="14013716"/>
<protein>
    <submittedName>
        <fullName evidence="1">RNA polymerase</fullName>
    </submittedName>
</protein>
<proteinExistence type="predicted"/>